<gene>
    <name evidence="2" type="ORF">NITGR_420005</name>
</gene>
<dbReference type="Proteomes" id="UP000011704">
    <property type="component" value="Unassembled WGS sequence"/>
</dbReference>
<accession>M1YZZ0</accession>
<dbReference type="HOGENOM" id="CLU_3138238_0_0_0"/>
<dbReference type="AlphaFoldDB" id="M1YZZ0"/>
<feature type="transmembrane region" description="Helical" evidence="1">
    <location>
        <begin position="20"/>
        <end position="42"/>
    </location>
</feature>
<dbReference type="InParanoid" id="M1YZZ0"/>
<protein>
    <submittedName>
        <fullName evidence="2">Uncharacterized protein</fullName>
    </submittedName>
</protein>
<sequence>MSDLFNWFDNFLAQLPPLLQLIAGLLGGIAVFKLLSWFFALLRGENKTE</sequence>
<evidence type="ECO:0000313" key="2">
    <source>
        <dbReference type="EMBL" id="CCQ90829.1"/>
    </source>
</evidence>
<evidence type="ECO:0000256" key="1">
    <source>
        <dbReference type="SAM" id="Phobius"/>
    </source>
</evidence>
<reference evidence="2 3" key="1">
    <citation type="journal article" date="2013" name="Front. Microbiol.">
        <title>The genome of Nitrospina gracilis illuminates the metabolism and evolution of the major marine nitrite oxidizer.</title>
        <authorList>
            <person name="Luecker S."/>
            <person name="Nowka B."/>
            <person name="Rattei T."/>
            <person name="Spieck E."/>
            <person name="and Daims H."/>
        </authorList>
    </citation>
    <scope>NUCLEOTIDE SEQUENCE [LARGE SCALE GENOMIC DNA]</scope>
    <source>
        <strain evidence="2 3">3/211</strain>
    </source>
</reference>
<proteinExistence type="predicted"/>
<dbReference type="STRING" id="1266370.NITGR_420005"/>
<evidence type="ECO:0000313" key="3">
    <source>
        <dbReference type="Proteomes" id="UP000011704"/>
    </source>
</evidence>
<dbReference type="EMBL" id="CAQJ01000047">
    <property type="protein sequence ID" value="CCQ90829.1"/>
    <property type="molecule type" value="Genomic_DNA"/>
</dbReference>
<keyword evidence="3" id="KW-1185">Reference proteome</keyword>
<keyword evidence="1" id="KW-1133">Transmembrane helix</keyword>
<name>M1YZZ0_NITG3</name>
<keyword evidence="1" id="KW-0472">Membrane</keyword>
<keyword evidence="1" id="KW-0812">Transmembrane</keyword>
<dbReference type="RefSeq" id="WP_005008846.1">
    <property type="nucleotide sequence ID" value="NZ_HG422173.1"/>
</dbReference>
<organism evidence="2 3">
    <name type="scientific">Nitrospina gracilis (strain 3/211)</name>
    <dbReference type="NCBI Taxonomy" id="1266370"/>
    <lineage>
        <taxon>Bacteria</taxon>
        <taxon>Pseudomonadati</taxon>
        <taxon>Nitrospinota/Tectimicrobiota group</taxon>
        <taxon>Nitrospinota</taxon>
        <taxon>Nitrospinia</taxon>
        <taxon>Nitrospinales</taxon>
        <taxon>Nitrospinaceae</taxon>
        <taxon>Nitrospina</taxon>
    </lineage>
</organism>
<comment type="caution">
    <text evidence="2">The sequence shown here is derived from an EMBL/GenBank/DDBJ whole genome shotgun (WGS) entry which is preliminary data.</text>
</comment>